<comment type="caution">
    <text evidence="1">The sequence shown here is derived from an EMBL/GenBank/DDBJ whole genome shotgun (WGS) entry which is preliminary data.</text>
</comment>
<reference evidence="1 2" key="1">
    <citation type="submission" date="2019-01" db="EMBL/GenBank/DDBJ databases">
        <title>Sequencing of cultivated peanut Arachis hypogaea provides insights into genome evolution and oil improvement.</title>
        <authorList>
            <person name="Chen X."/>
        </authorList>
    </citation>
    <scope>NUCLEOTIDE SEQUENCE [LARGE SCALE GENOMIC DNA]</scope>
    <source>
        <strain evidence="2">cv. Fuhuasheng</strain>
        <tissue evidence="1">Leaves</tissue>
    </source>
</reference>
<proteinExistence type="predicted"/>
<name>A0A445BXP4_ARAHY</name>
<keyword evidence="2" id="KW-1185">Reference proteome</keyword>
<organism evidence="1 2">
    <name type="scientific">Arachis hypogaea</name>
    <name type="common">Peanut</name>
    <dbReference type="NCBI Taxonomy" id="3818"/>
    <lineage>
        <taxon>Eukaryota</taxon>
        <taxon>Viridiplantae</taxon>
        <taxon>Streptophyta</taxon>
        <taxon>Embryophyta</taxon>
        <taxon>Tracheophyta</taxon>
        <taxon>Spermatophyta</taxon>
        <taxon>Magnoliopsida</taxon>
        <taxon>eudicotyledons</taxon>
        <taxon>Gunneridae</taxon>
        <taxon>Pentapetalae</taxon>
        <taxon>rosids</taxon>
        <taxon>fabids</taxon>
        <taxon>Fabales</taxon>
        <taxon>Fabaceae</taxon>
        <taxon>Papilionoideae</taxon>
        <taxon>50 kb inversion clade</taxon>
        <taxon>dalbergioids sensu lato</taxon>
        <taxon>Dalbergieae</taxon>
        <taxon>Pterocarpus clade</taxon>
        <taxon>Arachis</taxon>
    </lineage>
</organism>
<evidence type="ECO:0000313" key="2">
    <source>
        <dbReference type="Proteomes" id="UP000289738"/>
    </source>
</evidence>
<accession>A0A445BXP4</accession>
<gene>
    <name evidence="1" type="ORF">Ahy_A08g039928</name>
</gene>
<dbReference type="Proteomes" id="UP000289738">
    <property type="component" value="Chromosome A08"/>
</dbReference>
<evidence type="ECO:0000313" key="1">
    <source>
        <dbReference type="EMBL" id="RYR43524.1"/>
    </source>
</evidence>
<dbReference type="AlphaFoldDB" id="A0A445BXP4"/>
<dbReference type="EMBL" id="SDMP01000008">
    <property type="protein sequence ID" value="RYR43524.1"/>
    <property type="molecule type" value="Genomic_DNA"/>
</dbReference>
<sequence length="154" mass="17811">MSEPKKAIVRELGFSEFMHIPPMNELANSFKLGKNTLETSYGSFKVKLKTIGVVFGLNASGDLFLDKVSYKNLSEENKLIFRRFQGNILKKLTDNMMSISVENKKDQLMFKRIFILYIQMAFLLPTTIRKVSPVYIAPIFEMEKTTESNWEHIC</sequence>
<protein>
    <submittedName>
        <fullName evidence="1">Uncharacterized protein</fullName>
    </submittedName>
</protein>